<protein>
    <recommendedName>
        <fullName evidence="1">N-acetyltransferase domain-containing protein</fullName>
    </recommendedName>
</protein>
<name>A0A9P5S9U1_9FUNG</name>
<feature type="non-terminal residue" evidence="2">
    <location>
        <position position="1"/>
    </location>
</feature>
<dbReference type="CDD" id="cd04301">
    <property type="entry name" value="NAT_SF"/>
    <property type="match status" value="1"/>
</dbReference>
<gene>
    <name evidence="2" type="ORF">BG006_001856</name>
</gene>
<dbReference type="EMBL" id="JAAAUY010001396">
    <property type="protein sequence ID" value="KAF9322994.1"/>
    <property type="molecule type" value="Genomic_DNA"/>
</dbReference>
<evidence type="ECO:0000313" key="2">
    <source>
        <dbReference type="EMBL" id="KAF9322994.1"/>
    </source>
</evidence>
<proteinExistence type="predicted"/>
<keyword evidence="3" id="KW-1185">Reference proteome</keyword>
<feature type="domain" description="N-acetyltransferase" evidence="1">
    <location>
        <begin position="1"/>
        <end position="129"/>
    </location>
</feature>
<organism evidence="2 3">
    <name type="scientific">Podila minutissima</name>
    <dbReference type="NCBI Taxonomy" id="64525"/>
    <lineage>
        <taxon>Eukaryota</taxon>
        <taxon>Fungi</taxon>
        <taxon>Fungi incertae sedis</taxon>
        <taxon>Mucoromycota</taxon>
        <taxon>Mortierellomycotina</taxon>
        <taxon>Mortierellomycetes</taxon>
        <taxon>Mortierellales</taxon>
        <taxon>Mortierellaceae</taxon>
        <taxon>Podila</taxon>
    </lineage>
</organism>
<dbReference type="SUPFAM" id="SSF55729">
    <property type="entry name" value="Acyl-CoA N-acyltransferases (Nat)"/>
    <property type="match status" value="1"/>
</dbReference>
<dbReference type="Proteomes" id="UP000696485">
    <property type="component" value="Unassembled WGS sequence"/>
</dbReference>
<dbReference type="Gene3D" id="3.40.630.30">
    <property type="match status" value="1"/>
</dbReference>
<dbReference type="PROSITE" id="PS51186">
    <property type="entry name" value="GNAT"/>
    <property type="match status" value="1"/>
</dbReference>
<dbReference type="GO" id="GO:0016747">
    <property type="term" value="F:acyltransferase activity, transferring groups other than amino-acyl groups"/>
    <property type="evidence" value="ECO:0007669"/>
    <property type="project" value="InterPro"/>
</dbReference>
<dbReference type="Pfam" id="PF00583">
    <property type="entry name" value="Acetyltransf_1"/>
    <property type="match status" value="1"/>
</dbReference>
<sequence>VPTWFVQQAEGTRVMAIFYLPGTKTPVGMGGIELEDFAHHDKDVADLGTKRGCVVSLFVYKQYRGKGYLGQILHTCEEIARNKGLAVLTIYGLAKAGGYEKFGYRTFKVEKRNYGGENNWETRFLLKDL</sequence>
<comment type="caution">
    <text evidence="2">The sequence shown here is derived from an EMBL/GenBank/DDBJ whole genome shotgun (WGS) entry which is preliminary data.</text>
</comment>
<accession>A0A9P5S9U1</accession>
<reference evidence="2" key="1">
    <citation type="journal article" date="2020" name="Fungal Divers.">
        <title>Resolving the Mortierellaceae phylogeny through synthesis of multi-gene phylogenetics and phylogenomics.</title>
        <authorList>
            <person name="Vandepol N."/>
            <person name="Liber J."/>
            <person name="Desiro A."/>
            <person name="Na H."/>
            <person name="Kennedy M."/>
            <person name="Barry K."/>
            <person name="Grigoriev I.V."/>
            <person name="Miller A.N."/>
            <person name="O'Donnell K."/>
            <person name="Stajich J.E."/>
            <person name="Bonito G."/>
        </authorList>
    </citation>
    <scope>NUCLEOTIDE SEQUENCE</scope>
    <source>
        <strain evidence="2">NVP1</strain>
    </source>
</reference>
<evidence type="ECO:0000259" key="1">
    <source>
        <dbReference type="PROSITE" id="PS51186"/>
    </source>
</evidence>
<dbReference type="AlphaFoldDB" id="A0A9P5S9U1"/>
<evidence type="ECO:0000313" key="3">
    <source>
        <dbReference type="Proteomes" id="UP000696485"/>
    </source>
</evidence>
<dbReference type="InterPro" id="IPR016181">
    <property type="entry name" value="Acyl_CoA_acyltransferase"/>
</dbReference>
<dbReference type="InterPro" id="IPR000182">
    <property type="entry name" value="GNAT_dom"/>
</dbReference>